<dbReference type="Proteomes" id="UP000824261">
    <property type="component" value="Unassembled WGS sequence"/>
</dbReference>
<sequence>MNYGIAIAALFSAYLETNGYKHRHDEDSDIVVIGFVGNYESFDGITVLMKFGDDGEDVQIQAPDFAVVPEAGRAQAMFACNKVNERYRWVKFAVSEGGQLRLTSDIPIEATMSDNDLCGLLLTSMRRFIRVADHAYGMFCEYVDMSMANDVETDPEQETEDGQNEGLSFYAVNDEGESVECEAILTFEHEGRNFIVYTDNTTNRDGSTRVYASICKDEPETVQDCGFVALGLMPITDKADWELVEQALDSLSGD</sequence>
<accession>A0A9D1D323</accession>
<dbReference type="Pfam" id="PF10722">
    <property type="entry name" value="YbjN"/>
    <property type="match status" value="1"/>
</dbReference>
<dbReference type="EMBL" id="DVGB01000009">
    <property type="protein sequence ID" value="HIR00856.1"/>
    <property type="molecule type" value="Genomic_DNA"/>
</dbReference>
<name>A0A9D1D323_9ACTN</name>
<dbReference type="InterPro" id="IPR019660">
    <property type="entry name" value="Put_sensory_transdc_reg_YbjN"/>
</dbReference>
<gene>
    <name evidence="1" type="ORF">IAA69_01045</name>
</gene>
<dbReference type="AlphaFoldDB" id="A0A9D1D323"/>
<reference evidence="1" key="2">
    <citation type="journal article" date="2021" name="PeerJ">
        <title>Extensive microbial diversity within the chicken gut microbiome revealed by metagenomics and culture.</title>
        <authorList>
            <person name="Gilroy R."/>
            <person name="Ravi A."/>
            <person name="Getino M."/>
            <person name="Pursley I."/>
            <person name="Horton D.L."/>
            <person name="Alikhan N.F."/>
            <person name="Baker D."/>
            <person name="Gharbi K."/>
            <person name="Hall N."/>
            <person name="Watson M."/>
            <person name="Adriaenssens E.M."/>
            <person name="Foster-Nyarko E."/>
            <person name="Jarju S."/>
            <person name="Secka A."/>
            <person name="Antonio M."/>
            <person name="Oren A."/>
            <person name="Chaudhuri R.R."/>
            <person name="La Ragione R."/>
            <person name="Hildebrand F."/>
            <person name="Pallen M.J."/>
        </authorList>
    </citation>
    <scope>NUCLEOTIDE SEQUENCE</scope>
    <source>
        <strain evidence="1">ChiGjej1B1-2707</strain>
    </source>
</reference>
<dbReference type="Pfam" id="PF06949">
    <property type="entry name" value="DUF1292"/>
    <property type="match status" value="1"/>
</dbReference>
<reference evidence="1" key="1">
    <citation type="submission" date="2020-10" db="EMBL/GenBank/DDBJ databases">
        <authorList>
            <person name="Gilroy R."/>
        </authorList>
    </citation>
    <scope>NUCLEOTIDE SEQUENCE</scope>
    <source>
        <strain evidence="1">ChiGjej1B1-2707</strain>
    </source>
</reference>
<evidence type="ECO:0000313" key="1">
    <source>
        <dbReference type="EMBL" id="HIR00856.1"/>
    </source>
</evidence>
<protein>
    <submittedName>
        <fullName evidence="1">YbjN domain-containing protein</fullName>
    </submittedName>
</protein>
<proteinExistence type="predicted"/>
<evidence type="ECO:0000313" key="2">
    <source>
        <dbReference type="Proteomes" id="UP000824261"/>
    </source>
</evidence>
<comment type="caution">
    <text evidence="1">The sequence shown here is derived from an EMBL/GenBank/DDBJ whole genome shotgun (WGS) entry which is preliminary data.</text>
</comment>
<organism evidence="1 2">
    <name type="scientific">Candidatus Aveggerthella stercoripullorum</name>
    <dbReference type="NCBI Taxonomy" id="2840688"/>
    <lineage>
        <taxon>Bacteria</taxon>
        <taxon>Bacillati</taxon>
        <taxon>Actinomycetota</taxon>
        <taxon>Coriobacteriia</taxon>
        <taxon>Eggerthellales</taxon>
        <taxon>Eggerthellaceae</taxon>
        <taxon>Eggerthellaceae incertae sedis</taxon>
        <taxon>Candidatus Aveggerthella</taxon>
    </lineage>
</organism>
<dbReference type="InterPro" id="IPR009711">
    <property type="entry name" value="UPF0473"/>
</dbReference>